<dbReference type="InterPro" id="IPR008936">
    <property type="entry name" value="Rho_GTPase_activation_prot"/>
</dbReference>
<dbReference type="KEGG" id="eiv:EIN_505140"/>
<dbReference type="GeneID" id="14889279"/>
<evidence type="ECO:0000259" key="1">
    <source>
        <dbReference type="PROSITE" id="PS50238"/>
    </source>
</evidence>
<dbReference type="OrthoDB" id="27389at2759"/>
<dbReference type="AlphaFoldDB" id="A0A0A1UDB8"/>
<accession>A0A0A1UDB8</accession>
<evidence type="ECO:0000313" key="2">
    <source>
        <dbReference type="EMBL" id="ELP90308.1"/>
    </source>
</evidence>
<dbReference type="CDD" id="cd00159">
    <property type="entry name" value="RhoGAP"/>
    <property type="match status" value="1"/>
</dbReference>
<dbReference type="PANTHER" id="PTHR23179:SF3">
    <property type="entry name" value="RHO GTPASE-ACTIVATING PROTEIN 20"/>
    <property type="match status" value="1"/>
</dbReference>
<feature type="domain" description="Rho-GAP" evidence="1">
    <location>
        <begin position="174"/>
        <end position="361"/>
    </location>
</feature>
<protein>
    <recommendedName>
        <fullName evidence="1">Rho-GAP domain-containing protein</fullName>
    </recommendedName>
</protein>
<dbReference type="EMBL" id="KB206500">
    <property type="protein sequence ID" value="ELP90308.1"/>
    <property type="molecule type" value="Genomic_DNA"/>
</dbReference>
<dbReference type="Proteomes" id="UP000014680">
    <property type="component" value="Unassembled WGS sequence"/>
</dbReference>
<evidence type="ECO:0000313" key="3">
    <source>
        <dbReference type="Proteomes" id="UP000014680"/>
    </source>
</evidence>
<dbReference type="PANTHER" id="PTHR23179">
    <property type="entry name" value="T-CELL ACTIVATION RHO GTPASE ACTIVATING PROTEIN-RELATED"/>
    <property type="match status" value="1"/>
</dbReference>
<dbReference type="RefSeq" id="XP_004257079.1">
    <property type="nucleotide sequence ID" value="XM_004257031.1"/>
</dbReference>
<dbReference type="OMA" id="DIGDCFK"/>
<dbReference type="Pfam" id="PF00620">
    <property type="entry name" value="RhoGAP"/>
    <property type="match status" value="1"/>
</dbReference>
<sequence length="422" mass="48249">MNDWVKPAHRLCVEKYSKNNFQLIDQLSAHAKQIAQAFDVLIPLYQSFHTKLEKLRITAPKSQSPTSVYRELCAVSDTDNDLVELFKVMETSMNTLSDALKPTNTWGETYSSFEDYANQQKHMISNIVTFTSFSGYMNSLKKATVQMKNFADHLGEENLQQLETASKSVVEERASLLRVDQKTTDNENEGVPHNFQRAMYALYFTPRSLEGVFRQCADTTVLNDCSNLIGVLDIQTIDNVCLSGVIRKFLRDADAPVWPSSLLQNLLTITKKYEKDQDMWVDNVQQLTCRFPKRNSEILKHVLALCGKIISNPESKMDGYNISVCLGLSVLVSKTDLQAALEAPLIIKTFELFIQNRTRIFTDIEDCFKRRLSDVFTPPIYHDIFYNKRESIYFKRHNPRTSDGGKLRFNIGNKTKSVSLSN</sequence>
<reference evidence="2 3" key="1">
    <citation type="submission" date="2012-10" db="EMBL/GenBank/DDBJ databases">
        <authorList>
            <person name="Zafar N."/>
            <person name="Inman J."/>
            <person name="Hall N."/>
            <person name="Lorenzi H."/>
            <person name="Caler E."/>
        </authorList>
    </citation>
    <scope>NUCLEOTIDE SEQUENCE [LARGE SCALE GENOMIC DNA]</scope>
    <source>
        <strain evidence="2 3">IP1</strain>
    </source>
</reference>
<organism evidence="2 3">
    <name type="scientific">Entamoeba invadens IP1</name>
    <dbReference type="NCBI Taxonomy" id="370355"/>
    <lineage>
        <taxon>Eukaryota</taxon>
        <taxon>Amoebozoa</taxon>
        <taxon>Evosea</taxon>
        <taxon>Archamoebae</taxon>
        <taxon>Mastigamoebida</taxon>
        <taxon>Entamoebidae</taxon>
        <taxon>Entamoeba</taxon>
    </lineage>
</organism>
<proteinExistence type="predicted"/>
<dbReference type="Gene3D" id="1.10.555.10">
    <property type="entry name" value="Rho GTPase activation protein"/>
    <property type="match status" value="1"/>
</dbReference>
<dbReference type="VEuPathDB" id="AmoebaDB:EIN_505140"/>
<dbReference type="GO" id="GO:0007165">
    <property type="term" value="P:signal transduction"/>
    <property type="evidence" value="ECO:0007669"/>
    <property type="project" value="InterPro"/>
</dbReference>
<dbReference type="PROSITE" id="PS50238">
    <property type="entry name" value="RHOGAP"/>
    <property type="match status" value="1"/>
</dbReference>
<keyword evidence="3" id="KW-1185">Reference proteome</keyword>
<dbReference type="SUPFAM" id="SSF48350">
    <property type="entry name" value="GTPase activation domain, GAP"/>
    <property type="match status" value="1"/>
</dbReference>
<gene>
    <name evidence="2" type="ORF">EIN_505140</name>
</gene>
<name>A0A0A1UDB8_ENTIV</name>
<dbReference type="InterPro" id="IPR000198">
    <property type="entry name" value="RhoGAP_dom"/>
</dbReference>
<dbReference type="SMART" id="SM00324">
    <property type="entry name" value="RhoGAP"/>
    <property type="match status" value="1"/>
</dbReference>
<dbReference type="GO" id="GO:0005096">
    <property type="term" value="F:GTPase activator activity"/>
    <property type="evidence" value="ECO:0007669"/>
    <property type="project" value="TreeGrafter"/>
</dbReference>